<dbReference type="GO" id="GO:0005829">
    <property type="term" value="C:cytosol"/>
    <property type="evidence" value="ECO:0007669"/>
    <property type="project" value="TreeGrafter"/>
</dbReference>
<dbReference type="InterPro" id="IPR001387">
    <property type="entry name" value="Cro/C1-type_HTH"/>
</dbReference>
<keyword evidence="6" id="KW-1185">Reference proteome</keyword>
<evidence type="ECO:0000313" key="6">
    <source>
        <dbReference type="Proteomes" id="UP000249130"/>
    </source>
</evidence>
<dbReference type="RefSeq" id="WP_111422545.1">
    <property type="nucleotide sequence ID" value="NZ_NPEX01000383.1"/>
</dbReference>
<dbReference type="SUPFAM" id="SSF47413">
    <property type="entry name" value="lambda repressor-like DNA-binding domains"/>
    <property type="match status" value="1"/>
</dbReference>
<dbReference type="InterPro" id="IPR010982">
    <property type="entry name" value="Lambda_DNA-bd_dom_sf"/>
</dbReference>
<keyword evidence="1" id="KW-0805">Transcription regulation</keyword>
<dbReference type="PANTHER" id="PTHR46797:SF23">
    <property type="entry name" value="HTH-TYPE TRANSCRIPTIONAL REGULATOR SUTR"/>
    <property type="match status" value="1"/>
</dbReference>
<dbReference type="Pfam" id="PF13560">
    <property type="entry name" value="HTH_31"/>
    <property type="match status" value="1"/>
</dbReference>
<dbReference type="InterPro" id="IPR050807">
    <property type="entry name" value="TransReg_Diox_bact_type"/>
</dbReference>
<reference evidence="5 6" key="1">
    <citation type="submission" date="2017-07" db="EMBL/GenBank/DDBJ databases">
        <title>Draft Genome Sequences of Select Purple Nonsulfur Bacteria.</title>
        <authorList>
            <person name="Lasarre B."/>
            <person name="Mckinlay J.B."/>
        </authorList>
    </citation>
    <scope>NUCLEOTIDE SEQUENCE [LARGE SCALE GENOMIC DNA]</scope>
    <source>
        <strain evidence="5 6">DSM 5909</strain>
    </source>
</reference>
<dbReference type="Gene3D" id="1.10.260.40">
    <property type="entry name" value="lambda repressor-like DNA-binding domains"/>
    <property type="match status" value="1"/>
</dbReference>
<dbReference type="EMBL" id="NPEX01000383">
    <property type="protein sequence ID" value="RAI38142.1"/>
    <property type="molecule type" value="Genomic_DNA"/>
</dbReference>
<dbReference type="SMART" id="SM00530">
    <property type="entry name" value="HTH_XRE"/>
    <property type="match status" value="1"/>
</dbReference>
<dbReference type="OrthoDB" id="9815697at2"/>
<accession>A0A327KLJ9</accession>
<evidence type="ECO:0000256" key="2">
    <source>
        <dbReference type="ARBA" id="ARBA00023125"/>
    </source>
</evidence>
<name>A0A327KLJ9_9BRAD</name>
<feature type="domain" description="HTH cro/C1-type" evidence="4">
    <location>
        <begin position="11"/>
        <end position="65"/>
    </location>
</feature>
<keyword evidence="3" id="KW-0804">Transcription</keyword>
<evidence type="ECO:0000256" key="3">
    <source>
        <dbReference type="ARBA" id="ARBA00023163"/>
    </source>
</evidence>
<keyword evidence="2" id="KW-0238">DNA-binding</keyword>
<dbReference type="PANTHER" id="PTHR46797">
    <property type="entry name" value="HTH-TYPE TRANSCRIPTIONAL REGULATOR"/>
    <property type="match status" value="1"/>
</dbReference>
<dbReference type="CDD" id="cd00093">
    <property type="entry name" value="HTH_XRE"/>
    <property type="match status" value="1"/>
</dbReference>
<evidence type="ECO:0000256" key="1">
    <source>
        <dbReference type="ARBA" id="ARBA00023015"/>
    </source>
</evidence>
<dbReference type="PROSITE" id="PS50943">
    <property type="entry name" value="HTH_CROC1"/>
    <property type="match status" value="1"/>
</dbReference>
<dbReference type="GO" id="GO:0003677">
    <property type="term" value="F:DNA binding"/>
    <property type="evidence" value="ECO:0007669"/>
    <property type="project" value="UniProtKB-KW"/>
</dbReference>
<evidence type="ECO:0000259" key="4">
    <source>
        <dbReference type="PROSITE" id="PS50943"/>
    </source>
</evidence>
<proteinExistence type="predicted"/>
<dbReference type="Proteomes" id="UP000249130">
    <property type="component" value="Unassembled WGS sequence"/>
</dbReference>
<evidence type="ECO:0000313" key="5">
    <source>
        <dbReference type="EMBL" id="RAI38142.1"/>
    </source>
</evidence>
<dbReference type="AlphaFoldDB" id="A0A327KLJ9"/>
<protein>
    <submittedName>
        <fullName evidence="5">Transcriptional regulator</fullName>
    </submittedName>
</protein>
<organism evidence="5 6">
    <name type="scientific">Rhodoplanes roseus</name>
    <dbReference type="NCBI Taxonomy" id="29409"/>
    <lineage>
        <taxon>Bacteria</taxon>
        <taxon>Pseudomonadati</taxon>
        <taxon>Pseudomonadota</taxon>
        <taxon>Alphaproteobacteria</taxon>
        <taxon>Hyphomicrobiales</taxon>
        <taxon>Nitrobacteraceae</taxon>
        <taxon>Rhodoplanes</taxon>
    </lineage>
</organism>
<comment type="caution">
    <text evidence="5">The sequence shown here is derived from an EMBL/GenBank/DDBJ whole genome shotgun (WGS) entry which is preliminary data.</text>
</comment>
<gene>
    <name evidence="5" type="ORF">CH341_28395</name>
</gene>
<sequence length="86" mass="9407">MKAAKRIAWNLRRLRVSRQLSQESLAVDANVDVSYVSRLEGALENPTVGLLEKLASAVGADISDLLAEPARGDRKPEPLKSGRRPK</sequence>
<dbReference type="GO" id="GO:0003700">
    <property type="term" value="F:DNA-binding transcription factor activity"/>
    <property type="evidence" value="ECO:0007669"/>
    <property type="project" value="TreeGrafter"/>
</dbReference>